<dbReference type="EMBL" id="BHVO01000026">
    <property type="protein sequence ID" value="GCA70374.1"/>
    <property type="molecule type" value="Genomic_DNA"/>
</dbReference>
<dbReference type="RefSeq" id="WP_039900674.1">
    <property type="nucleotide sequence ID" value="NZ_BHVO01000026.1"/>
</dbReference>
<reference evidence="1 2" key="1">
    <citation type="submission" date="2018-09" db="EMBL/GenBank/DDBJ databases">
        <title>Evolutionary history of phycoerythrin pigmentation in the water bloom-forming cyanobacterium Microcystis aeruginosa.</title>
        <authorList>
            <person name="Tanabe Y."/>
            <person name="Tanabe Y."/>
            <person name="Yamaguchi H."/>
        </authorList>
    </citation>
    <scope>NUCLEOTIDE SEQUENCE [LARGE SCALE GENOMIC DNA]</scope>
    <source>
        <strain evidence="1 2">NIES-2519</strain>
    </source>
</reference>
<name>A0A5A5R2I1_MICAE</name>
<sequence length="69" mass="7549">MRELFSEGENVDKISAHVIGNELVAAKEADEQSRQVVGHIIDANNCWLDFGQIGRLLVKRSSLALLGSV</sequence>
<comment type="caution">
    <text evidence="1">The sequence shown here is derived from an EMBL/GenBank/DDBJ whole genome shotgun (WGS) entry which is preliminary data.</text>
</comment>
<dbReference type="Proteomes" id="UP000323569">
    <property type="component" value="Unassembled WGS sequence"/>
</dbReference>
<evidence type="ECO:0000313" key="2">
    <source>
        <dbReference type="Proteomes" id="UP000323569"/>
    </source>
</evidence>
<evidence type="ECO:0000313" key="1">
    <source>
        <dbReference type="EMBL" id="GCA70374.1"/>
    </source>
</evidence>
<accession>A0A5A5R2I1</accession>
<proteinExistence type="predicted"/>
<organism evidence="1 2">
    <name type="scientific">Microcystis aeruginosa NIES-2519</name>
    <dbReference type="NCBI Taxonomy" id="2303981"/>
    <lineage>
        <taxon>Bacteria</taxon>
        <taxon>Bacillati</taxon>
        <taxon>Cyanobacteriota</taxon>
        <taxon>Cyanophyceae</taxon>
        <taxon>Oscillatoriophycideae</taxon>
        <taxon>Chroococcales</taxon>
        <taxon>Microcystaceae</taxon>
        <taxon>Microcystis</taxon>
    </lineage>
</organism>
<dbReference type="AlphaFoldDB" id="A0A5A5R2I1"/>
<protein>
    <submittedName>
        <fullName evidence="1">Uncharacterized protein</fullName>
    </submittedName>
</protein>
<gene>
    <name evidence="1" type="ORF">MiYa_01906</name>
</gene>